<evidence type="ECO:0000256" key="9">
    <source>
        <dbReference type="ARBA" id="ARBA00023136"/>
    </source>
</evidence>
<evidence type="ECO:0000313" key="16">
    <source>
        <dbReference type="EMBL" id="QAV20263.1"/>
    </source>
</evidence>
<evidence type="ECO:0000256" key="5">
    <source>
        <dbReference type="ARBA" id="ARBA00022723"/>
    </source>
</evidence>
<feature type="transmembrane region" description="Helical" evidence="14">
    <location>
        <begin position="6"/>
        <end position="25"/>
    </location>
</feature>
<proteinExistence type="inferred from homology"/>
<keyword evidence="4 14" id="KW-0812">Transmembrane</keyword>
<dbReference type="KEGG" id="pchi:PC41400_22360"/>
<evidence type="ECO:0000256" key="6">
    <source>
        <dbReference type="ARBA" id="ARBA00022989"/>
    </source>
</evidence>
<feature type="transmembrane region" description="Helical" evidence="14">
    <location>
        <begin position="62"/>
        <end position="82"/>
    </location>
</feature>
<dbReference type="RefSeq" id="WP_042232618.1">
    <property type="nucleotide sequence ID" value="NZ_CP026520.1"/>
</dbReference>
<keyword evidence="18" id="KW-1185">Reference proteome</keyword>
<dbReference type="EMBL" id="CP026520">
    <property type="protein sequence ID" value="QAV20263.1"/>
    <property type="molecule type" value="Genomic_DNA"/>
</dbReference>
<keyword evidence="7 14" id="KW-0915">Sodium</keyword>
<dbReference type="HAMAP" id="MF_00454">
    <property type="entry name" value="FluC"/>
    <property type="match status" value="1"/>
</dbReference>
<keyword evidence="8 14" id="KW-0406">Ion transport</keyword>
<feature type="transmembrane region" description="Helical" evidence="14">
    <location>
        <begin position="37"/>
        <end position="56"/>
    </location>
</feature>
<comment type="catalytic activity">
    <reaction evidence="12">
        <text>fluoride(in) = fluoride(out)</text>
        <dbReference type="Rhea" id="RHEA:76159"/>
        <dbReference type="ChEBI" id="CHEBI:17051"/>
    </reaction>
    <physiologicalReaction direction="left-to-right" evidence="12">
        <dbReference type="Rhea" id="RHEA:76160"/>
    </physiologicalReaction>
</comment>
<dbReference type="EMBL" id="JAMDMJ010000025">
    <property type="protein sequence ID" value="MCY9597884.1"/>
    <property type="molecule type" value="Genomic_DNA"/>
</dbReference>
<evidence type="ECO:0000256" key="8">
    <source>
        <dbReference type="ARBA" id="ARBA00023065"/>
    </source>
</evidence>
<dbReference type="GO" id="GO:0005886">
    <property type="term" value="C:plasma membrane"/>
    <property type="evidence" value="ECO:0007669"/>
    <property type="project" value="UniProtKB-SubCell"/>
</dbReference>
<evidence type="ECO:0000256" key="7">
    <source>
        <dbReference type="ARBA" id="ARBA00023053"/>
    </source>
</evidence>
<dbReference type="PANTHER" id="PTHR28259">
    <property type="entry name" value="FLUORIDE EXPORT PROTEIN 1-RELATED"/>
    <property type="match status" value="1"/>
</dbReference>
<feature type="binding site" evidence="14">
    <location>
        <position position="74"/>
    </location>
    <ligand>
        <name>Na(+)</name>
        <dbReference type="ChEBI" id="CHEBI:29101"/>
        <note>structural</note>
    </ligand>
</feature>
<name>A0A410X0Y9_9BACL</name>
<dbReference type="GO" id="GO:0046872">
    <property type="term" value="F:metal ion binding"/>
    <property type="evidence" value="ECO:0007669"/>
    <property type="project" value="UniProtKB-KW"/>
</dbReference>
<keyword evidence="2 14" id="KW-0813">Transport</keyword>
<protein>
    <recommendedName>
        <fullName evidence="14">Fluoride-specific ion channel FluC</fullName>
    </recommendedName>
</protein>
<dbReference type="Pfam" id="PF02537">
    <property type="entry name" value="CRCB"/>
    <property type="match status" value="1"/>
</dbReference>
<dbReference type="Proteomes" id="UP001527202">
    <property type="component" value="Unassembled WGS sequence"/>
</dbReference>
<dbReference type="AlphaFoldDB" id="A0A410X0Y9"/>
<gene>
    <name evidence="14" type="primary">fluC</name>
    <name evidence="14" type="synonym">crcB</name>
    <name evidence="15" type="ORF">M5X16_19125</name>
    <name evidence="16" type="ORF">PC41400_22360</name>
</gene>
<dbReference type="GeneID" id="95377540"/>
<dbReference type="GO" id="GO:0140114">
    <property type="term" value="P:cellular detoxification of fluoride"/>
    <property type="evidence" value="ECO:0007669"/>
    <property type="project" value="UniProtKB-UniRule"/>
</dbReference>
<evidence type="ECO:0000256" key="11">
    <source>
        <dbReference type="ARBA" id="ARBA00035120"/>
    </source>
</evidence>
<keyword evidence="3 14" id="KW-1003">Cell membrane</keyword>
<evidence type="ECO:0000256" key="3">
    <source>
        <dbReference type="ARBA" id="ARBA00022475"/>
    </source>
</evidence>
<feature type="transmembrane region" description="Helical" evidence="14">
    <location>
        <begin position="94"/>
        <end position="118"/>
    </location>
</feature>
<reference evidence="15 18" key="2">
    <citation type="submission" date="2022-05" db="EMBL/GenBank/DDBJ databases">
        <title>Genome Sequencing of Bee-Associated Microbes.</title>
        <authorList>
            <person name="Dunlap C."/>
        </authorList>
    </citation>
    <scope>NUCLEOTIDE SEQUENCE [LARGE SCALE GENOMIC DNA]</scope>
    <source>
        <strain evidence="15 18">NRRL B-23120</strain>
    </source>
</reference>
<dbReference type="Proteomes" id="UP000288943">
    <property type="component" value="Chromosome"/>
</dbReference>
<keyword evidence="6 14" id="KW-1133">Transmembrane helix</keyword>
<dbReference type="GO" id="GO:0062054">
    <property type="term" value="F:fluoride channel activity"/>
    <property type="evidence" value="ECO:0007669"/>
    <property type="project" value="UniProtKB-UniRule"/>
</dbReference>
<comment type="function">
    <text evidence="13 14">Fluoride-specific ion channel. Important for reducing fluoride concentration in the cell, thus reducing its toxicity.</text>
</comment>
<evidence type="ECO:0000256" key="12">
    <source>
        <dbReference type="ARBA" id="ARBA00035585"/>
    </source>
</evidence>
<evidence type="ECO:0000256" key="13">
    <source>
        <dbReference type="ARBA" id="ARBA00049940"/>
    </source>
</evidence>
<evidence type="ECO:0000313" key="18">
    <source>
        <dbReference type="Proteomes" id="UP001527202"/>
    </source>
</evidence>
<reference evidence="16 17" key="1">
    <citation type="submission" date="2018-01" db="EMBL/GenBank/DDBJ databases">
        <title>The whole genome sequencing and assembly of Paenibacillus chitinolyticus KCCM 41400 strain.</title>
        <authorList>
            <person name="Kim J.-Y."/>
            <person name="Park M.-K."/>
            <person name="Lee Y.-J."/>
            <person name="Yi H."/>
            <person name="Bahn Y.-S."/>
            <person name="Kim J.F."/>
            <person name="Lee D.-W."/>
        </authorList>
    </citation>
    <scope>NUCLEOTIDE SEQUENCE [LARGE SCALE GENOMIC DNA]</scope>
    <source>
        <strain evidence="16 17">KCCM 41400</strain>
    </source>
</reference>
<dbReference type="PANTHER" id="PTHR28259:SF16">
    <property type="entry name" value="FLUORIDE-SPECIFIC ION CHANNEL FLUC 2"/>
    <property type="match status" value="1"/>
</dbReference>
<organism evidence="16 17">
    <name type="scientific">Paenibacillus chitinolyticus</name>
    <dbReference type="NCBI Taxonomy" id="79263"/>
    <lineage>
        <taxon>Bacteria</taxon>
        <taxon>Bacillati</taxon>
        <taxon>Bacillota</taxon>
        <taxon>Bacilli</taxon>
        <taxon>Bacillales</taxon>
        <taxon>Paenibacillaceae</taxon>
        <taxon>Paenibacillus</taxon>
    </lineage>
</organism>
<accession>A0A410X0Y9</accession>
<keyword evidence="10 14" id="KW-0407">Ion channel</keyword>
<dbReference type="InterPro" id="IPR003691">
    <property type="entry name" value="FluC"/>
</dbReference>
<evidence type="ECO:0000256" key="1">
    <source>
        <dbReference type="ARBA" id="ARBA00004651"/>
    </source>
</evidence>
<comment type="similarity">
    <text evidence="11 14">Belongs to the fluoride channel Fluc/FEX (TC 1.A.43) family.</text>
</comment>
<feature type="binding site" evidence="14">
    <location>
        <position position="77"/>
    </location>
    <ligand>
        <name>Na(+)</name>
        <dbReference type="ChEBI" id="CHEBI:29101"/>
        <note>structural</note>
    </ligand>
</feature>
<comment type="subcellular location">
    <subcellularLocation>
        <location evidence="1 14">Cell membrane</location>
        <topology evidence="1 14">Multi-pass membrane protein</topology>
    </subcellularLocation>
</comment>
<dbReference type="OrthoDB" id="9815830at2"/>
<evidence type="ECO:0000313" key="17">
    <source>
        <dbReference type="Proteomes" id="UP000288943"/>
    </source>
</evidence>
<comment type="activity regulation">
    <text evidence="14">Na(+) is not transported, but it plays an essential structural role and its presence is essential for fluoride channel function.</text>
</comment>
<sequence>MNAGWMNVLLVGAGGFVGSIARYKLAGWVQSRTASPFPFGTLAVNLTGCFFLGWLFGHVTNAALLIGLGTGFTGAFTTFSTLKLDSWKLRKKKLFNLDMIYLAVSYLAGIGLAFAGFYI</sequence>
<keyword evidence="9 14" id="KW-0472">Membrane</keyword>
<keyword evidence="5 14" id="KW-0479">Metal-binding</keyword>
<evidence type="ECO:0000256" key="10">
    <source>
        <dbReference type="ARBA" id="ARBA00023303"/>
    </source>
</evidence>
<evidence type="ECO:0000256" key="2">
    <source>
        <dbReference type="ARBA" id="ARBA00022448"/>
    </source>
</evidence>
<evidence type="ECO:0000256" key="14">
    <source>
        <dbReference type="HAMAP-Rule" id="MF_00454"/>
    </source>
</evidence>
<evidence type="ECO:0000256" key="4">
    <source>
        <dbReference type="ARBA" id="ARBA00022692"/>
    </source>
</evidence>
<evidence type="ECO:0000313" key="15">
    <source>
        <dbReference type="EMBL" id="MCY9597884.1"/>
    </source>
</evidence>